<dbReference type="STRING" id="1503961.SAMN05421736_11686"/>
<evidence type="ECO:0000313" key="2">
    <source>
        <dbReference type="EMBL" id="SDZ54173.1"/>
    </source>
</evidence>
<feature type="domain" description="AAA+ ATPase" evidence="1">
    <location>
        <begin position="158"/>
        <end position="282"/>
    </location>
</feature>
<proteinExistence type="predicted"/>
<dbReference type="GO" id="GO:0006260">
    <property type="term" value="P:DNA replication"/>
    <property type="evidence" value="ECO:0007669"/>
    <property type="project" value="TreeGrafter"/>
</dbReference>
<dbReference type="InterPro" id="IPR009928">
    <property type="entry name" value="DnaI_N"/>
</dbReference>
<dbReference type="InterPro" id="IPR003593">
    <property type="entry name" value="AAA+_ATPase"/>
</dbReference>
<dbReference type="Gene3D" id="3.40.50.300">
    <property type="entry name" value="P-loop containing nucleotide triphosphate hydrolases"/>
    <property type="match status" value="1"/>
</dbReference>
<dbReference type="Proteomes" id="UP000198935">
    <property type="component" value="Unassembled WGS sequence"/>
</dbReference>
<evidence type="ECO:0000259" key="1">
    <source>
        <dbReference type="SMART" id="SM00382"/>
    </source>
</evidence>
<dbReference type="Pfam" id="PF01695">
    <property type="entry name" value="IstB_IS21"/>
    <property type="match status" value="1"/>
</dbReference>
<evidence type="ECO:0000313" key="3">
    <source>
        <dbReference type="Proteomes" id="UP000198935"/>
    </source>
</evidence>
<dbReference type="OrthoDB" id="61127at2"/>
<name>A0A1H3TVB5_9BACI</name>
<sequence>MDSIGKTINHFLNGGFEERYRQLTESVLENQRIRSYLAKHPYITERQVERGINELYQYKTQWDNCDACPGLSKCPNIVQGYQPRLTVYRGDFQLEYHMCTHKKKAEEQRRQAALIQSFYIPKEIMNATFDDFYEDHPSRTMIAAKALEFILHVNPGENGRGLYIHGPFGVGKTFLTGAIANELADRNIQTMIVYSPDFFRELKNGIHDGSYQQKLEQVKRAPVLILDDIGAETMSNWVRDDILGALLQFRMMEKLPTLFTSNFDLDELEHHLTYTQRGGLEKMDQLKAKRIMERVRHMNEVVDMKGENRRK</sequence>
<keyword evidence="3" id="KW-1185">Reference proteome</keyword>
<dbReference type="GO" id="GO:0005524">
    <property type="term" value="F:ATP binding"/>
    <property type="evidence" value="ECO:0007669"/>
    <property type="project" value="InterPro"/>
</dbReference>
<reference evidence="3" key="1">
    <citation type="submission" date="2016-10" db="EMBL/GenBank/DDBJ databases">
        <authorList>
            <person name="Varghese N."/>
            <person name="Submissions S."/>
        </authorList>
    </citation>
    <scope>NUCLEOTIDE SEQUENCE [LARGE SCALE GENOMIC DNA]</scope>
    <source>
        <strain evidence="3">SP</strain>
    </source>
</reference>
<dbReference type="AlphaFoldDB" id="A0A1H3TVB5"/>
<dbReference type="InterPro" id="IPR027417">
    <property type="entry name" value="P-loop_NTPase"/>
</dbReference>
<accession>A0A1H3TVB5</accession>
<dbReference type="CDD" id="cd00009">
    <property type="entry name" value="AAA"/>
    <property type="match status" value="1"/>
</dbReference>
<dbReference type="PANTHER" id="PTHR30050:SF8">
    <property type="entry name" value="PRIMOSOMAL PROTEIN DNAI"/>
    <property type="match status" value="1"/>
</dbReference>
<dbReference type="NCBIfam" id="NF006505">
    <property type="entry name" value="PRK08939.1"/>
    <property type="match status" value="1"/>
</dbReference>
<dbReference type="EMBL" id="FNPI01000016">
    <property type="protein sequence ID" value="SDZ54173.1"/>
    <property type="molecule type" value="Genomic_DNA"/>
</dbReference>
<dbReference type="PANTHER" id="PTHR30050">
    <property type="entry name" value="CHROMOSOMAL REPLICATION INITIATOR PROTEIN DNAA"/>
    <property type="match status" value="1"/>
</dbReference>
<dbReference type="Pfam" id="PF07319">
    <property type="entry name" value="DnaI_N"/>
    <property type="match status" value="1"/>
</dbReference>
<organism evidence="2 3">
    <name type="scientific">Evansella caseinilytica</name>
    <dbReference type="NCBI Taxonomy" id="1503961"/>
    <lineage>
        <taxon>Bacteria</taxon>
        <taxon>Bacillati</taxon>
        <taxon>Bacillota</taxon>
        <taxon>Bacilli</taxon>
        <taxon>Bacillales</taxon>
        <taxon>Bacillaceae</taxon>
        <taxon>Evansella</taxon>
    </lineage>
</organism>
<gene>
    <name evidence="2" type="ORF">SAMN05421736_11686</name>
</gene>
<dbReference type="SMART" id="SM00382">
    <property type="entry name" value="AAA"/>
    <property type="match status" value="1"/>
</dbReference>
<dbReference type="InterPro" id="IPR002611">
    <property type="entry name" value="IstB_ATP-bd"/>
</dbReference>
<protein>
    <submittedName>
        <fullName evidence="2">Primosomal protein DnaI</fullName>
    </submittedName>
</protein>
<dbReference type="SUPFAM" id="SSF52540">
    <property type="entry name" value="P-loop containing nucleoside triphosphate hydrolases"/>
    <property type="match status" value="1"/>
</dbReference>